<dbReference type="EMBL" id="JBFXLS010000029">
    <property type="protein sequence ID" value="KAL2826589.1"/>
    <property type="molecule type" value="Genomic_DNA"/>
</dbReference>
<proteinExistence type="predicted"/>
<organism evidence="2 3">
    <name type="scientific">Aspergillus cavernicola</name>
    <dbReference type="NCBI Taxonomy" id="176166"/>
    <lineage>
        <taxon>Eukaryota</taxon>
        <taxon>Fungi</taxon>
        <taxon>Dikarya</taxon>
        <taxon>Ascomycota</taxon>
        <taxon>Pezizomycotina</taxon>
        <taxon>Eurotiomycetes</taxon>
        <taxon>Eurotiomycetidae</taxon>
        <taxon>Eurotiales</taxon>
        <taxon>Aspergillaceae</taxon>
        <taxon>Aspergillus</taxon>
        <taxon>Aspergillus subgen. Nidulantes</taxon>
    </lineage>
</organism>
<evidence type="ECO:0000256" key="1">
    <source>
        <dbReference type="SAM" id="MobiDB-lite"/>
    </source>
</evidence>
<feature type="compositionally biased region" description="Polar residues" evidence="1">
    <location>
        <begin position="239"/>
        <end position="253"/>
    </location>
</feature>
<name>A0ABR4IH81_9EURO</name>
<feature type="compositionally biased region" description="Low complexity" evidence="1">
    <location>
        <begin position="553"/>
        <end position="562"/>
    </location>
</feature>
<feature type="region of interest" description="Disordered" evidence="1">
    <location>
        <begin position="141"/>
        <end position="275"/>
    </location>
</feature>
<comment type="caution">
    <text evidence="2">The sequence shown here is derived from an EMBL/GenBank/DDBJ whole genome shotgun (WGS) entry which is preliminary data.</text>
</comment>
<feature type="compositionally biased region" description="Polar residues" evidence="1">
    <location>
        <begin position="210"/>
        <end position="232"/>
    </location>
</feature>
<feature type="compositionally biased region" description="Basic and acidic residues" evidence="1">
    <location>
        <begin position="13"/>
        <end position="28"/>
    </location>
</feature>
<feature type="compositionally biased region" description="Polar residues" evidence="1">
    <location>
        <begin position="263"/>
        <end position="275"/>
    </location>
</feature>
<feature type="region of interest" description="Disordered" evidence="1">
    <location>
        <begin position="843"/>
        <end position="957"/>
    </location>
</feature>
<dbReference type="Proteomes" id="UP001610335">
    <property type="component" value="Unassembled WGS sequence"/>
</dbReference>
<feature type="region of interest" description="Disordered" evidence="1">
    <location>
        <begin position="547"/>
        <end position="818"/>
    </location>
</feature>
<evidence type="ECO:0000313" key="3">
    <source>
        <dbReference type="Proteomes" id="UP001610335"/>
    </source>
</evidence>
<feature type="compositionally biased region" description="Low complexity" evidence="1">
    <location>
        <begin position="902"/>
        <end position="914"/>
    </location>
</feature>
<accession>A0ABR4IH81</accession>
<keyword evidence="3" id="KW-1185">Reference proteome</keyword>
<feature type="compositionally biased region" description="Polar residues" evidence="1">
    <location>
        <begin position="620"/>
        <end position="640"/>
    </location>
</feature>
<protein>
    <submittedName>
        <fullName evidence="2">Uncharacterized protein</fullName>
    </submittedName>
</protein>
<feature type="region of interest" description="Disordered" evidence="1">
    <location>
        <begin position="1"/>
        <end position="122"/>
    </location>
</feature>
<evidence type="ECO:0000313" key="2">
    <source>
        <dbReference type="EMBL" id="KAL2826589.1"/>
    </source>
</evidence>
<feature type="compositionally biased region" description="Low complexity" evidence="1">
    <location>
        <begin position="773"/>
        <end position="797"/>
    </location>
</feature>
<feature type="compositionally biased region" description="Low complexity" evidence="1">
    <location>
        <begin position="884"/>
        <end position="893"/>
    </location>
</feature>
<feature type="compositionally biased region" description="Polar residues" evidence="1">
    <location>
        <begin position="695"/>
        <end position="709"/>
    </location>
</feature>
<gene>
    <name evidence="2" type="ORF">BDW59DRAFT_171706</name>
</gene>
<feature type="compositionally biased region" description="Polar residues" evidence="1">
    <location>
        <begin position="188"/>
        <end position="200"/>
    </location>
</feature>
<sequence length="988" mass="107635">MSPVEGNAWAQMKAKERAQRKSDPDRGKYSLFPSLFIDNQSSPTPTKSRKSSGLDYDAELALPMPKPRHVRQEAISYPNTKPHMLAPPNVTKKRSTTEPNLNTEGSSKSASEKKKSKVATLRSKFSLKDLGKEFRKEIPPFSIMPKLDGGSGNEVKCASSDDESQSRSTHNFNEARLYVPKTRKEDVQPSSAPPQTTHFRQASLDKKYQDSISSCPSIQTPTKSNDDAQTAGQFKHSLIHSTDSGQSTTNTPLDTMLFDGSSPPASTGECNNSGQPELVQVQPRVFSMKAENTEFTLPYAPQTPPPPPHPPVDTSAYSPSVYNTPKKVAAKASETSLFEKKESQKITHPLIVSSSSYKGKALDVQAEDQLFMAPQAPPYPPIIPSKAKAREEQRDNHNHIATDEGQVFAGITSHGGFAPPPPHPSYQNTVTLEQQLATHVESLHYHINTAVHKLHKTCENSNNWTTDQILRQVDSVYDLARVINARSVAQAETVKELPRLIMDARIQINLVQQETIQVENRMRGFVQQELAKLKSDLSELILANAGVSGGQQGSKSSGLDQGSQGGPRPPRDGDKRSYQNKRKSRQMPVKREDSTFNKPTDNKNPAAEQNLENKPAPVQQADTAKGSQIDEQCPSDNVPTPTAAFRTPKPQHNDATPAPAHRSVLRNPGKETCGSPESKGAKLQISGPLPLVEGSQKQSLESNRASTLQRESDSKPRSAFSSEDLKTPKKKGMWSSFRRNGDNDSRNRFLRTPRRTKEGKSANSQESQSPRLPISTPTATSTSSAASTKPPSTTAIAGGQIHRGDSPSIIHPALRDPHQKQIMLDREGERERRLAQLNPHSHIHPLRTSHSHQSFGAKASGSVSPPPPSFTSYDPTPGYAPGISMSTSSSTASFHGVRHCQSSTHYPHSSSASGPLPPPPQGQPQHYFAPHPVHPQPLLPGPDLAHGHGPGPGPGPSYLSGQYAVVDWYGHGNGSLEHDVGYPVGNFI</sequence>
<feature type="compositionally biased region" description="Polar residues" evidence="1">
    <location>
        <begin position="761"/>
        <end position="770"/>
    </location>
</feature>
<reference evidence="2 3" key="1">
    <citation type="submission" date="2024-07" db="EMBL/GenBank/DDBJ databases">
        <title>Section-level genome sequencing and comparative genomics of Aspergillus sections Usti and Cavernicolus.</title>
        <authorList>
            <consortium name="Lawrence Berkeley National Laboratory"/>
            <person name="Nybo J.L."/>
            <person name="Vesth T.C."/>
            <person name="Theobald S."/>
            <person name="Frisvad J.C."/>
            <person name="Larsen T.O."/>
            <person name="Kjaerboelling I."/>
            <person name="Rothschild-Mancinelli K."/>
            <person name="Lyhne E.K."/>
            <person name="Kogle M.E."/>
            <person name="Barry K."/>
            <person name="Clum A."/>
            <person name="Na H."/>
            <person name="Ledsgaard L."/>
            <person name="Lin J."/>
            <person name="Lipzen A."/>
            <person name="Kuo A."/>
            <person name="Riley R."/>
            <person name="Mondo S."/>
            <person name="LaButti K."/>
            <person name="Haridas S."/>
            <person name="Pangalinan J."/>
            <person name="Salamov A.A."/>
            <person name="Simmons B.A."/>
            <person name="Magnuson J.K."/>
            <person name="Chen J."/>
            <person name="Drula E."/>
            <person name="Henrissat B."/>
            <person name="Wiebenga A."/>
            <person name="Lubbers R.J."/>
            <person name="Gomes A.C."/>
            <person name="Makela M.R."/>
            <person name="Stajich J."/>
            <person name="Grigoriev I.V."/>
            <person name="Mortensen U.H."/>
            <person name="De vries R.P."/>
            <person name="Baker S.E."/>
            <person name="Andersen M.R."/>
        </authorList>
    </citation>
    <scope>NUCLEOTIDE SEQUENCE [LARGE SCALE GENOMIC DNA]</scope>
    <source>
        <strain evidence="2 3">CBS 600.67</strain>
    </source>
</reference>